<gene>
    <name evidence="3" type="ORF">BDV24DRAFT_155972</name>
</gene>
<accession>A0A5N6XRD6</accession>
<protein>
    <submittedName>
        <fullName evidence="3">Uncharacterized protein</fullName>
    </submittedName>
</protein>
<feature type="transmembrane region" description="Helical" evidence="2">
    <location>
        <begin position="99"/>
        <end position="122"/>
    </location>
</feature>
<dbReference type="OrthoDB" id="4483326at2759"/>
<keyword evidence="2" id="KW-0472">Membrane</keyword>
<dbReference type="AlphaFoldDB" id="A0A5N6XRD6"/>
<proteinExistence type="predicted"/>
<organism evidence="3">
    <name type="scientific">Aspergillus arachidicola</name>
    <dbReference type="NCBI Taxonomy" id="656916"/>
    <lineage>
        <taxon>Eukaryota</taxon>
        <taxon>Fungi</taxon>
        <taxon>Dikarya</taxon>
        <taxon>Ascomycota</taxon>
        <taxon>Pezizomycotina</taxon>
        <taxon>Eurotiomycetes</taxon>
        <taxon>Eurotiomycetidae</taxon>
        <taxon>Eurotiales</taxon>
        <taxon>Aspergillaceae</taxon>
        <taxon>Aspergillus</taxon>
        <taxon>Aspergillus subgen. Circumdati</taxon>
    </lineage>
</organism>
<feature type="region of interest" description="Disordered" evidence="1">
    <location>
        <begin position="49"/>
        <end position="73"/>
    </location>
</feature>
<evidence type="ECO:0000256" key="1">
    <source>
        <dbReference type="SAM" id="MobiDB-lite"/>
    </source>
</evidence>
<dbReference type="Proteomes" id="UP000325558">
    <property type="component" value="Unassembled WGS sequence"/>
</dbReference>
<name>A0A5N6XRD6_9EURO</name>
<dbReference type="EMBL" id="ML737216">
    <property type="protein sequence ID" value="KAE8335518.1"/>
    <property type="molecule type" value="Genomic_DNA"/>
</dbReference>
<sequence>MGYKTNYEPYRSESLDMRQELSSEELLYPLGDLYPHVVALQLQSEDNPWSKNFPGYSDTPQPPDLSPASGDFSTEMSCADARELKLVFTERSLTSHSPLLFTAPTIDSAFLTLLAWIFSFFFY</sequence>
<evidence type="ECO:0000256" key="2">
    <source>
        <dbReference type="SAM" id="Phobius"/>
    </source>
</evidence>
<keyword evidence="2" id="KW-1133">Transmembrane helix</keyword>
<evidence type="ECO:0000313" key="3">
    <source>
        <dbReference type="EMBL" id="KAE8335518.1"/>
    </source>
</evidence>
<keyword evidence="2" id="KW-0812">Transmembrane</keyword>
<reference evidence="3" key="1">
    <citation type="submission" date="2019-04" db="EMBL/GenBank/DDBJ databases">
        <title>Friends and foes A comparative genomics study of 23 Aspergillus species from section Flavi.</title>
        <authorList>
            <consortium name="DOE Joint Genome Institute"/>
            <person name="Kjaerbolling I."/>
            <person name="Vesth T."/>
            <person name="Frisvad J.C."/>
            <person name="Nybo J.L."/>
            <person name="Theobald S."/>
            <person name="Kildgaard S."/>
            <person name="Isbrandt T."/>
            <person name="Kuo A."/>
            <person name="Sato A."/>
            <person name="Lyhne E.K."/>
            <person name="Kogle M.E."/>
            <person name="Wiebenga A."/>
            <person name="Kun R.S."/>
            <person name="Lubbers R.J."/>
            <person name="Makela M.R."/>
            <person name="Barry K."/>
            <person name="Chovatia M."/>
            <person name="Clum A."/>
            <person name="Daum C."/>
            <person name="Haridas S."/>
            <person name="He G."/>
            <person name="LaButti K."/>
            <person name="Lipzen A."/>
            <person name="Mondo S."/>
            <person name="Riley R."/>
            <person name="Salamov A."/>
            <person name="Simmons B.A."/>
            <person name="Magnuson J.K."/>
            <person name="Henrissat B."/>
            <person name="Mortensen U.H."/>
            <person name="Larsen T.O."/>
            <person name="Devries R.P."/>
            <person name="Grigoriev I.V."/>
            <person name="Machida M."/>
            <person name="Baker S.E."/>
            <person name="Andersen M.R."/>
        </authorList>
    </citation>
    <scope>NUCLEOTIDE SEQUENCE</scope>
    <source>
        <strain evidence="3">CBS 117612</strain>
    </source>
</reference>